<keyword evidence="3 12" id="KW-0645">Protease</keyword>
<dbReference type="EMBL" id="FOSK01000001">
    <property type="protein sequence ID" value="SFK02886.1"/>
    <property type="molecule type" value="Genomic_DNA"/>
</dbReference>
<dbReference type="InterPro" id="IPR011249">
    <property type="entry name" value="Metalloenz_LuxS/M16"/>
</dbReference>
<accession>A0A1I3W8V0</accession>
<keyword evidence="6" id="KW-0862">Zinc</keyword>
<evidence type="ECO:0000256" key="1">
    <source>
        <dbReference type="ARBA" id="ARBA00001947"/>
    </source>
</evidence>
<keyword evidence="4" id="KW-0479">Metal-binding</keyword>
<dbReference type="InterPro" id="IPR001431">
    <property type="entry name" value="Pept_M16_Zn_BS"/>
</dbReference>
<keyword evidence="9" id="KW-0732">Signal</keyword>
<evidence type="ECO:0000256" key="4">
    <source>
        <dbReference type="ARBA" id="ARBA00022723"/>
    </source>
</evidence>
<comment type="caution">
    <text evidence="12">The sequence shown here is derived from an EMBL/GenBank/DDBJ whole genome shotgun (WGS) entry which is preliminary data.</text>
</comment>
<gene>
    <name evidence="12" type="ORF">SAMN04488518_101838</name>
</gene>
<evidence type="ECO:0000313" key="12">
    <source>
        <dbReference type="EMBL" id="SFK02886.1"/>
    </source>
</evidence>
<dbReference type="Proteomes" id="UP000199598">
    <property type="component" value="Unassembled WGS sequence"/>
</dbReference>
<proteinExistence type="inferred from homology"/>
<dbReference type="Gene3D" id="3.30.830.10">
    <property type="entry name" value="Metalloenzyme, LuxS/M16 peptidase-like"/>
    <property type="match status" value="4"/>
</dbReference>
<evidence type="ECO:0000256" key="8">
    <source>
        <dbReference type="RuleBase" id="RU004447"/>
    </source>
</evidence>
<protein>
    <submittedName>
        <fullName evidence="12">Zinc protease</fullName>
    </submittedName>
</protein>
<reference evidence="12 13" key="1">
    <citation type="submission" date="2016-10" db="EMBL/GenBank/DDBJ databases">
        <authorList>
            <person name="Varghese N."/>
            <person name="Submissions S."/>
        </authorList>
    </citation>
    <scope>NUCLEOTIDE SEQUENCE [LARGE SCALE GENOMIC DNA]</scope>
    <source>
        <strain evidence="12 13">DSM 16392</strain>
    </source>
</reference>
<evidence type="ECO:0000256" key="2">
    <source>
        <dbReference type="ARBA" id="ARBA00007261"/>
    </source>
</evidence>
<dbReference type="GO" id="GO:0008233">
    <property type="term" value="F:peptidase activity"/>
    <property type="evidence" value="ECO:0007669"/>
    <property type="project" value="UniProtKB-KW"/>
</dbReference>
<dbReference type="InterPro" id="IPR007863">
    <property type="entry name" value="Peptidase_M16_C"/>
</dbReference>
<dbReference type="Pfam" id="PF00675">
    <property type="entry name" value="Peptidase_M16"/>
    <property type="match status" value="1"/>
</dbReference>
<comment type="similarity">
    <text evidence="2 8">Belongs to the peptidase M16 family.</text>
</comment>
<dbReference type="InterPro" id="IPR011765">
    <property type="entry name" value="Pept_M16_N"/>
</dbReference>
<keyword evidence="13" id="KW-1185">Reference proteome</keyword>
<evidence type="ECO:0000259" key="10">
    <source>
        <dbReference type="Pfam" id="PF00675"/>
    </source>
</evidence>
<evidence type="ECO:0000256" key="7">
    <source>
        <dbReference type="ARBA" id="ARBA00023049"/>
    </source>
</evidence>
<keyword evidence="5" id="KW-0378">Hydrolase</keyword>
<dbReference type="PANTHER" id="PTHR43690">
    <property type="entry name" value="NARDILYSIN"/>
    <property type="match status" value="1"/>
</dbReference>
<dbReference type="InterPro" id="IPR050626">
    <property type="entry name" value="Peptidase_M16"/>
</dbReference>
<feature type="domain" description="Peptidase M16 C-terminal" evidence="11">
    <location>
        <begin position="713"/>
        <end position="889"/>
    </location>
</feature>
<dbReference type="RefSeq" id="WP_093516927.1">
    <property type="nucleotide sequence ID" value="NZ_FOSK01000001.1"/>
</dbReference>
<organism evidence="12 13">
    <name type="scientific">Pseudovibrio ascidiaceicola</name>
    <dbReference type="NCBI Taxonomy" id="285279"/>
    <lineage>
        <taxon>Bacteria</taxon>
        <taxon>Pseudomonadati</taxon>
        <taxon>Pseudomonadota</taxon>
        <taxon>Alphaproteobacteria</taxon>
        <taxon>Hyphomicrobiales</taxon>
        <taxon>Stappiaceae</taxon>
        <taxon>Pseudovibrio</taxon>
    </lineage>
</organism>
<evidence type="ECO:0000256" key="3">
    <source>
        <dbReference type="ARBA" id="ARBA00022670"/>
    </source>
</evidence>
<feature type="domain" description="Peptidase M16 C-terminal" evidence="11">
    <location>
        <begin position="233"/>
        <end position="413"/>
    </location>
</feature>
<sequence length="958" mass="105264">MHVIRHLMVPALLSTGLVFSVPVYAQETATPPQPKPTLQVAKDQQSYWFPETDLKLHPRIISRQLPNGMRYLLVQSQSPKNQIEVRMAVDAGSSLEKGSEPGAAHYLEHMAFNGSTNVPEGEMVALLERAGLAFGAGTNAATTLNSTTYRLSLPSADAELLDTALFIMRETASELTLSTSAIDRERGVVASEVRGNYGPGYDALVARFDYLYPGVKPRTLLPVGTMDGIDAVDQATLRDFYESYYTPGRTTVVVTGDIDVEATEAAIQKHFADWKRPANAEELDSEEPDFGTLKVADAPRAAFFVEPSLPTVVSIYLVKPSQELVDNKQNRIQNTLRGIGISILKERLRDAALASHDTMVTAGTDYYSEDFADTVVASATVATDKWQDGFALLEQKLRQTLAYGVTQEEVDRQLVNRLNSLEVAVKAEETIPNRAIANRLVRDVLNESVTTSSADNLAFFQEHFSDLKARQVSKALLELWEGAQPNLFMTTAETFPNAEETILSVFEESQSRPVAAFEAKSLTNFDYESFGPKGKVAQQTITSFGQIRSYTFENGVVLNFKQTDFDKGKVFVSLRTGRGIEDLPADKDGLAGFFQSAFIVGGLGKYSVADLDKVLSGTQVGVGLSFGEDGISGQYGTTPDDLKLQLQVIAAYLTDPAYRPEGAAFYQKSLKETYKNSRSSAEAVRGREFSRILHSGDKRWGAGSEEALLERNYEELKPIISRIAQKGPIEIGIVGDLEVQAALDAVAETFGALQQSFDAPKHSYATGIEFPEAQAVSLTHEGDSDAALLQHYWKTSDDADATQSYTLQLLQGIIELRLRDKLREAMGATYSPYAFSMNSNTIKGFGYIGMSSKLKLDDVDAAETVYRDIVKGLQVKGNITADELLRARQPILEAMNNAEHSNGLWFELASQAVSYPEAIQRYQNYTKILEQITPDDLVVAASDFLVPDRNVTLKILPE</sequence>
<evidence type="ECO:0000313" key="13">
    <source>
        <dbReference type="Proteomes" id="UP000199598"/>
    </source>
</evidence>
<evidence type="ECO:0000256" key="5">
    <source>
        <dbReference type="ARBA" id="ARBA00022801"/>
    </source>
</evidence>
<evidence type="ECO:0000259" key="11">
    <source>
        <dbReference type="Pfam" id="PF05193"/>
    </source>
</evidence>
<keyword evidence="7" id="KW-0482">Metalloprotease</keyword>
<dbReference type="Pfam" id="PF05193">
    <property type="entry name" value="Peptidase_M16_C"/>
    <property type="match status" value="2"/>
</dbReference>
<evidence type="ECO:0000256" key="6">
    <source>
        <dbReference type="ARBA" id="ARBA00022833"/>
    </source>
</evidence>
<feature type="chain" id="PRO_5045116188" evidence="9">
    <location>
        <begin position="26"/>
        <end position="958"/>
    </location>
</feature>
<feature type="signal peptide" evidence="9">
    <location>
        <begin position="1"/>
        <end position="25"/>
    </location>
</feature>
<dbReference type="PANTHER" id="PTHR43690:SF17">
    <property type="entry name" value="PROTEIN YHJJ"/>
    <property type="match status" value="1"/>
</dbReference>
<dbReference type="SUPFAM" id="SSF63411">
    <property type="entry name" value="LuxS/MPP-like metallohydrolase"/>
    <property type="match status" value="3"/>
</dbReference>
<name>A0A1I3W8V0_9HYPH</name>
<evidence type="ECO:0000256" key="9">
    <source>
        <dbReference type="SAM" id="SignalP"/>
    </source>
</evidence>
<feature type="domain" description="Peptidase M16 N-terminal" evidence="10">
    <location>
        <begin position="73"/>
        <end position="193"/>
    </location>
</feature>
<comment type="cofactor">
    <cofactor evidence="1">
        <name>Zn(2+)</name>
        <dbReference type="ChEBI" id="CHEBI:29105"/>
    </cofactor>
</comment>
<dbReference type="GO" id="GO:0006508">
    <property type="term" value="P:proteolysis"/>
    <property type="evidence" value="ECO:0007669"/>
    <property type="project" value="UniProtKB-KW"/>
</dbReference>
<dbReference type="PROSITE" id="PS00143">
    <property type="entry name" value="INSULINASE"/>
    <property type="match status" value="1"/>
</dbReference>